<evidence type="ECO:0000313" key="7">
    <source>
        <dbReference type="EMBL" id="WOG99210.1"/>
    </source>
</evidence>
<evidence type="ECO:0000313" key="8">
    <source>
        <dbReference type="Proteomes" id="UP000077755"/>
    </source>
</evidence>
<proteinExistence type="inferred from homology"/>
<dbReference type="GO" id="GO:0005829">
    <property type="term" value="C:cytosol"/>
    <property type="evidence" value="ECO:0007669"/>
    <property type="project" value="TreeGrafter"/>
</dbReference>
<dbReference type="SUPFAM" id="SSF52283">
    <property type="entry name" value="Formate/glycerate dehydrogenase catalytic domain-like"/>
    <property type="match status" value="1"/>
</dbReference>
<dbReference type="AlphaFoldDB" id="A0A164XBT1"/>
<dbReference type="Gramene" id="KZM92967">
    <property type="protein sequence ID" value="KZM92967"/>
    <property type="gene ID" value="DCAR_016212"/>
</dbReference>
<dbReference type="GO" id="GO:0030267">
    <property type="term" value="F:glyoxylate reductase (NADPH) activity"/>
    <property type="evidence" value="ECO:0007669"/>
    <property type="project" value="TreeGrafter"/>
</dbReference>
<dbReference type="SUPFAM" id="SSF51735">
    <property type="entry name" value="NAD(P)-binding Rossmann-fold domains"/>
    <property type="match status" value="1"/>
</dbReference>
<dbReference type="EMBL" id="CP093347">
    <property type="protein sequence ID" value="WOG99210.1"/>
    <property type="molecule type" value="Genomic_DNA"/>
</dbReference>
<dbReference type="InterPro" id="IPR006139">
    <property type="entry name" value="D-isomer_2_OHA_DH_cat_dom"/>
</dbReference>
<dbReference type="OMA" id="PNVIMAP"/>
<evidence type="ECO:0000256" key="2">
    <source>
        <dbReference type="ARBA" id="ARBA00023002"/>
    </source>
</evidence>
<dbReference type="InterPro" id="IPR050223">
    <property type="entry name" value="D-isomer_2-hydroxyacid_DH"/>
</dbReference>
<dbReference type="InterPro" id="IPR006140">
    <property type="entry name" value="D-isomer_DH_NAD-bd"/>
</dbReference>
<evidence type="ECO:0000259" key="5">
    <source>
        <dbReference type="Pfam" id="PF00389"/>
    </source>
</evidence>
<reference evidence="7" key="2">
    <citation type="submission" date="2022-03" db="EMBL/GenBank/DDBJ databases">
        <title>Draft title - Genomic analysis of global carrot germplasm unveils the trajectory of domestication and the origin of high carotenoid orange carrot.</title>
        <authorList>
            <person name="Iorizzo M."/>
            <person name="Ellison S."/>
            <person name="Senalik D."/>
            <person name="Macko-Podgorni A."/>
            <person name="Grzebelus D."/>
            <person name="Bostan H."/>
            <person name="Rolling W."/>
            <person name="Curaba J."/>
            <person name="Simon P."/>
        </authorList>
    </citation>
    <scope>NUCLEOTIDE SEQUENCE</scope>
    <source>
        <tissue evidence="7">Leaf</tissue>
    </source>
</reference>
<gene>
    <name evidence="7" type="ORF">DCAR_0518558</name>
</gene>
<dbReference type="CDD" id="cd12156">
    <property type="entry name" value="HPPR"/>
    <property type="match status" value="1"/>
</dbReference>
<dbReference type="InterPro" id="IPR036291">
    <property type="entry name" value="NAD(P)-bd_dom_sf"/>
</dbReference>
<evidence type="ECO:0000259" key="6">
    <source>
        <dbReference type="Pfam" id="PF02826"/>
    </source>
</evidence>
<dbReference type="PANTHER" id="PTHR10996:SF262">
    <property type="entry name" value="HYDROXYPHENYLPYRUVATE REDUCTASE-LIKE"/>
    <property type="match status" value="1"/>
</dbReference>
<dbReference type="Pfam" id="PF00389">
    <property type="entry name" value="2-Hacid_dh"/>
    <property type="match status" value="1"/>
</dbReference>
<name>A0A164XBT1_DAUCS</name>
<dbReference type="OrthoDB" id="298012at2759"/>
<dbReference type="GO" id="GO:0016618">
    <property type="term" value="F:hydroxypyruvate reductase [NAD(P)H] activity"/>
    <property type="evidence" value="ECO:0007669"/>
    <property type="project" value="TreeGrafter"/>
</dbReference>
<keyword evidence="1" id="KW-0521">NADP</keyword>
<evidence type="ECO:0000256" key="3">
    <source>
        <dbReference type="ARBA" id="ARBA00023027"/>
    </source>
</evidence>
<evidence type="ECO:0000256" key="4">
    <source>
        <dbReference type="RuleBase" id="RU003719"/>
    </source>
</evidence>
<keyword evidence="3" id="KW-0520">NAD</keyword>
<protein>
    <submittedName>
        <fullName evidence="7">Uncharacterized protein</fullName>
    </submittedName>
</protein>
<evidence type="ECO:0000256" key="1">
    <source>
        <dbReference type="ARBA" id="ARBA00022857"/>
    </source>
</evidence>
<keyword evidence="2 4" id="KW-0560">Oxidoreductase</keyword>
<feature type="domain" description="D-isomer specific 2-hydroxyacid dehydrogenase catalytic" evidence="5">
    <location>
        <begin position="31"/>
        <end position="318"/>
    </location>
</feature>
<dbReference type="PROSITE" id="PS00065">
    <property type="entry name" value="D_2_HYDROXYACID_DH_1"/>
    <property type="match status" value="1"/>
</dbReference>
<organism evidence="7 8">
    <name type="scientific">Daucus carota subsp. sativus</name>
    <name type="common">Carrot</name>
    <dbReference type="NCBI Taxonomy" id="79200"/>
    <lineage>
        <taxon>Eukaryota</taxon>
        <taxon>Viridiplantae</taxon>
        <taxon>Streptophyta</taxon>
        <taxon>Embryophyta</taxon>
        <taxon>Tracheophyta</taxon>
        <taxon>Spermatophyta</taxon>
        <taxon>Magnoliopsida</taxon>
        <taxon>eudicotyledons</taxon>
        <taxon>Gunneridae</taxon>
        <taxon>Pentapetalae</taxon>
        <taxon>asterids</taxon>
        <taxon>campanulids</taxon>
        <taxon>Apiales</taxon>
        <taxon>Apiaceae</taxon>
        <taxon>Apioideae</taxon>
        <taxon>Scandiceae</taxon>
        <taxon>Daucinae</taxon>
        <taxon>Daucus</taxon>
        <taxon>Daucus sect. Daucus</taxon>
    </lineage>
</organism>
<dbReference type="GO" id="GO:0051287">
    <property type="term" value="F:NAD binding"/>
    <property type="evidence" value="ECO:0007669"/>
    <property type="project" value="InterPro"/>
</dbReference>
<dbReference type="FunFam" id="3.40.50.720:FF:000213">
    <property type="entry name" value="Putative 2-hydroxyacid dehydrogenase"/>
    <property type="match status" value="1"/>
</dbReference>
<keyword evidence="8" id="KW-1185">Reference proteome</keyword>
<dbReference type="Proteomes" id="UP000077755">
    <property type="component" value="Chromosome 5"/>
</dbReference>
<dbReference type="InterPro" id="IPR029752">
    <property type="entry name" value="D-isomer_DH_CS1"/>
</dbReference>
<dbReference type="PANTHER" id="PTHR10996">
    <property type="entry name" value="2-HYDROXYACID DEHYDROGENASE-RELATED"/>
    <property type="match status" value="1"/>
</dbReference>
<feature type="domain" description="D-isomer specific 2-hydroxyacid dehydrogenase NAD-binding" evidence="6">
    <location>
        <begin position="114"/>
        <end position="287"/>
    </location>
</feature>
<reference evidence="7" key="1">
    <citation type="journal article" date="2016" name="Nat. Genet.">
        <title>A high-quality carrot genome assembly provides new insights into carotenoid accumulation and asterid genome evolution.</title>
        <authorList>
            <person name="Iorizzo M."/>
            <person name="Ellison S."/>
            <person name="Senalik D."/>
            <person name="Zeng P."/>
            <person name="Satapoomin P."/>
            <person name="Huang J."/>
            <person name="Bowman M."/>
            <person name="Iovene M."/>
            <person name="Sanseverino W."/>
            <person name="Cavagnaro P."/>
            <person name="Yildiz M."/>
            <person name="Macko-Podgorni A."/>
            <person name="Moranska E."/>
            <person name="Grzebelus E."/>
            <person name="Grzebelus D."/>
            <person name="Ashrafi H."/>
            <person name="Zheng Z."/>
            <person name="Cheng S."/>
            <person name="Spooner D."/>
            <person name="Van Deynze A."/>
            <person name="Simon P."/>
        </authorList>
    </citation>
    <scope>NUCLEOTIDE SEQUENCE</scope>
    <source>
        <tissue evidence="7">Leaf</tissue>
    </source>
</reference>
<dbReference type="KEGG" id="dcr:108220987"/>
<dbReference type="Gene3D" id="3.40.50.720">
    <property type="entry name" value="NAD(P)-binding Rossmann-like Domain"/>
    <property type="match status" value="2"/>
</dbReference>
<sequence length="320" mass="34696">MEKNSEIGVWMTCPMSTYLQDQLAQRFSVYKPWNIPSPSNPDSLRPHSPSIRALVGNGNYGANAELIESLPSLEIIASHSVGLDQIDLGKCKERGIKVSYTPDELTDEVADLAVGLALATLRKICWCDGLVKSGFWSRGGQFGLGTKFSGKSVGIIGLGRIGLAIAKRVESFGCTISYCSRSQKMDSGYRYYAHVIDLASNCQILIVACALTSETYHIINRRVIDALGSEGVVINIGRGAHIDEPELVSALVEHRLAGAGLDVFEHEPEVPEQLFGLDNVVLSPHRGSATEETRKSMADLIIANLEAHFSGKPLPTPVLF</sequence>
<accession>A0A164XBT1</accession>
<dbReference type="Pfam" id="PF02826">
    <property type="entry name" value="2-Hacid_dh_C"/>
    <property type="match status" value="1"/>
</dbReference>
<comment type="similarity">
    <text evidence="4">Belongs to the D-isomer specific 2-hydroxyacid dehydrogenase family.</text>
</comment>